<name>A0A5N6NF85_9ASTR</name>
<proteinExistence type="inferred from homology"/>
<dbReference type="PANTHER" id="PTHR48048:SF30">
    <property type="entry name" value="GLYCOSYLTRANSFERASE"/>
    <property type="match status" value="1"/>
</dbReference>
<comment type="caution">
    <text evidence="6">The sequence shown here is derived from an EMBL/GenBank/DDBJ whole genome shotgun (WGS) entry which is preliminary data.</text>
</comment>
<dbReference type="Proteomes" id="UP000326396">
    <property type="component" value="Linkage Group LG2"/>
</dbReference>
<keyword evidence="3 4" id="KW-0808">Transferase</keyword>
<keyword evidence="7" id="KW-1185">Reference proteome</keyword>
<protein>
    <recommendedName>
        <fullName evidence="5">Glycosyltransferase</fullName>
        <ecNumber evidence="5">2.4.1.-</ecNumber>
    </recommendedName>
</protein>
<dbReference type="InterPro" id="IPR002213">
    <property type="entry name" value="UDP_glucos_trans"/>
</dbReference>
<evidence type="ECO:0000313" key="6">
    <source>
        <dbReference type="EMBL" id="KAD4585950.1"/>
    </source>
</evidence>
<evidence type="ECO:0000256" key="2">
    <source>
        <dbReference type="ARBA" id="ARBA00022676"/>
    </source>
</evidence>
<dbReference type="FunFam" id="3.40.50.2000:FF:000020">
    <property type="entry name" value="Glycosyltransferase"/>
    <property type="match status" value="1"/>
</dbReference>
<evidence type="ECO:0000256" key="3">
    <source>
        <dbReference type="ARBA" id="ARBA00022679"/>
    </source>
</evidence>
<gene>
    <name evidence="6" type="ORF">E3N88_23551</name>
</gene>
<evidence type="ECO:0000256" key="5">
    <source>
        <dbReference type="RuleBase" id="RU362057"/>
    </source>
</evidence>
<dbReference type="Pfam" id="PF00201">
    <property type="entry name" value="UDPGT"/>
    <property type="match status" value="1"/>
</dbReference>
<reference evidence="6 7" key="1">
    <citation type="submission" date="2019-05" db="EMBL/GenBank/DDBJ databases">
        <title>Mikania micrantha, genome provides insights into the molecular mechanism of rapid growth.</title>
        <authorList>
            <person name="Liu B."/>
        </authorList>
    </citation>
    <scope>NUCLEOTIDE SEQUENCE [LARGE SCALE GENOMIC DNA]</scope>
    <source>
        <strain evidence="6">NLD-2019</strain>
        <tissue evidence="6">Leaf</tissue>
    </source>
</reference>
<dbReference type="InterPro" id="IPR050481">
    <property type="entry name" value="UDP-glycosyltransf_plant"/>
</dbReference>
<organism evidence="6 7">
    <name type="scientific">Mikania micrantha</name>
    <name type="common">bitter vine</name>
    <dbReference type="NCBI Taxonomy" id="192012"/>
    <lineage>
        <taxon>Eukaryota</taxon>
        <taxon>Viridiplantae</taxon>
        <taxon>Streptophyta</taxon>
        <taxon>Embryophyta</taxon>
        <taxon>Tracheophyta</taxon>
        <taxon>Spermatophyta</taxon>
        <taxon>Magnoliopsida</taxon>
        <taxon>eudicotyledons</taxon>
        <taxon>Gunneridae</taxon>
        <taxon>Pentapetalae</taxon>
        <taxon>asterids</taxon>
        <taxon>campanulids</taxon>
        <taxon>Asterales</taxon>
        <taxon>Asteraceae</taxon>
        <taxon>Asteroideae</taxon>
        <taxon>Heliantheae alliance</taxon>
        <taxon>Eupatorieae</taxon>
        <taxon>Mikania</taxon>
    </lineage>
</organism>
<evidence type="ECO:0000256" key="4">
    <source>
        <dbReference type="RuleBase" id="RU003718"/>
    </source>
</evidence>
<dbReference type="AlphaFoldDB" id="A0A5N6NF85"/>
<dbReference type="EC" id="2.4.1.-" evidence="5"/>
<dbReference type="OrthoDB" id="5835829at2759"/>
<dbReference type="SUPFAM" id="SSF53756">
    <property type="entry name" value="UDP-Glycosyltransferase/glycogen phosphorylase"/>
    <property type="match status" value="1"/>
</dbReference>
<dbReference type="PROSITE" id="PS00375">
    <property type="entry name" value="UDPGT"/>
    <property type="match status" value="1"/>
</dbReference>
<dbReference type="Gene3D" id="3.40.50.2000">
    <property type="entry name" value="Glycogen Phosphorylase B"/>
    <property type="match status" value="2"/>
</dbReference>
<dbReference type="InterPro" id="IPR035595">
    <property type="entry name" value="UDP_glycos_trans_CS"/>
</dbReference>
<dbReference type="FunFam" id="3.40.50.2000:FF:000095">
    <property type="entry name" value="Glycosyltransferase"/>
    <property type="match status" value="1"/>
</dbReference>
<comment type="similarity">
    <text evidence="1 4">Belongs to the UDP-glycosyltransferase family.</text>
</comment>
<evidence type="ECO:0000256" key="1">
    <source>
        <dbReference type="ARBA" id="ARBA00009995"/>
    </source>
</evidence>
<evidence type="ECO:0000313" key="7">
    <source>
        <dbReference type="Proteomes" id="UP000326396"/>
    </source>
</evidence>
<keyword evidence="2 4" id="KW-0328">Glycosyltransferase</keyword>
<dbReference type="CDD" id="cd03784">
    <property type="entry name" value="GT1_Gtf-like"/>
    <property type="match status" value="1"/>
</dbReference>
<sequence length="463" mass="50828">MVTIVLYPSPGMGHLISMVELGKLIIKHHPSYSVIILTPMPSLNTGTIAVYVRHISTTFPAITFHHLPDIPLDPLLFPSMEAIILEVIRRSNPNVNNALKSISESSNIAAFIIDFFCTAAMSVARRFDLPVYYFFTSGACCLAKLLYIPTIHRTTTESFKDMNTLIHSPGLPPIPSSDMMVPFLDRTTTDYSDFLEICEGFPKSAGIVINTFDSLEPRAIKAIADGVCIPDQPTPPIYCVGPLLAAGGDDSHECLKWLDLQPMGSVVYLCFGSSGVLTSEQLKEIAKGLEASGHRFLWVVRSPPSNKKEDRFLPPPEPELDVLLPEGFLNRTKERGLVVKKWAPQVAVLGHKSVAGFVTHCGWNSVLEAVSFGVPMVAWPLYAEQRFNRVMLRDEMKLALSMDELGDGMATSAEVEKQVRQLMEANEGDDVRAVVKIRKDEALAAMSEGGSSLVALAKLVASW</sequence>
<dbReference type="GO" id="GO:0035251">
    <property type="term" value="F:UDP-glucosyltransferase activity"/>
    <property type="evidence" value="ECO:0007669"/>
    <property type="project" value="InterPro"/>
</dbReference>
<accession>A0A5N6NF85</accession>
<dbReference type="PANTHER" id="PTHR48048">
    <property type="entry name" value="GLYCOSYLTRANSFERASE"/>
    <property type="match status" value="1"/>
</dbReference>
<dbReference type="EMBL" id="SZYD01000012">
    <property type="protein sequence ID" value="KAD4585950.1"/>
    <property type="molecule type" value="Genomic_DNA"/>
</dbReference>